<name>A0A0B5BD37_9BACT</name>
<evidence type="ECO:0000256" key="1">
    <source>
        <dbReference type="SAM" id="MobiDB-lite"/>
    </source>
</evidence>
<accession>A0A0B5BD37</accession>
<dbReference type="AlphaFoldDB" id="A0A0B5BD37"/>
<organism evidence="2 3">
    <name type="scientific">Geobacter pickeringii</name>
    <dbReference type="NCBI Taxonomy" id="345632"/>
    <lineage>
        <taxon>Bacteria</taxon>
        <taxon>Pseudomonadati</taxon>
        <taxon>Thermodesulfobacteriota</taxon>
        <taxon>Desulfuromonadia</taxon>
        <taxon>Geobacterales</taxon>
        <taxon>Geobacteraceae</taxon>
        <taxon>Geobacter</taxon>
    </lineage>
</organism>
<keyword evidence="3" id="KW-1185">Reference proteome</keyword>
<dbReference type="STRING" id="345632.GPICK_15805"/>
<dbReference type="Proteomes" id="UP000057609">
    <property type="component" value="Chromosome"/>
</dbReference>
<reference evidence="2 3" key="1">
    <citation type="journal article" date="2015" name="Genome Announc.">
        <title>Complete Genome of Geobacter pickeringii G13T, a Metal-Reducing Isolate from Sedimentary Kaolin Deposits.</title>
        <authorList>
            <person name="Badalamenti J.P."/>
            <person name="Bond D.R."/>
        </authorList>
    </citation>
    <scope>NUCLEOTIDE SEQUENCE [LARGE SCALE GENOMIC DNA]</scope>
    <source>
        <strain evidence="2 3">G13</strain>
    </source>
</reference>
<dbReference type="EMBL" id="CP009788">
    <property type="protein sequence ID" value="AJE04638.1"/>
    <property type="molecule type" value="Genomic_DNA"/>
</dbReference>
<dbReference type="NCBIfam" id="NF045719">
    <property type="entry name" value="GSU3473_fam"/>
    <property type="match status" value="1"/>
</dbReference>
<evidence type="ECO:0000313" key="3">
    <source>
        <dbReference type="Proteomes" id="UP000057609"/>
    </source>
</evidence>
<evidence type="ECO:0000313" key="2">
    <source>
        <dbReference type="EMBL" id="AJE04638.1"/>
    </source>
</evidence>
<dbReference type="RefSeq" id="WP_039744834.1">
    <property type="nucleotide sequence ID" value="NZ_CP009788.1"/>
</dbReference>
<gene>
    <name evidence="2" type="ORF">GPICK_15805</name>
</gene>
<sequence length="70" mass="8380">MLIRVRYTDDSYDMIKPWRLQEFISSGRIAAFLRSDGWVAVSRDPLRRGNDRRYSGPERRRRDNNTYEAA</sequence>
<feature type="region of interest" description="Disordered" evidence="1">
    <location>
        <begin position="47"/>
        <end position="70"/>
    </location>
</feature>
<dbReference type="HOGENOM" id="CLU_190609_1_0_7"/>
<protein>
    <submittedName>
        <fullName evidence="2">Uncharacterized protein</fullName>
    </submittedName>
</protein>
<dbReference type="InterPro" id="IPR054686">
    <property type="entry name" value="GSU3473-like"/>
</dbReference>
<dbReference type="OrthoDB" id="5405882at2"/>
<dbReference type="KEGG" id="gpi:GPICK_15805"/>
<proteinExistence type="predicted"/>